<dbReference type="GO" id="GO:0004252">
    <property type="term" value="F:serine-type endopeptidase activity"/>
    <property type="evidence" value="ECO:0007669"/>
    <property type="project" value="InterPro"/>
</dbReference>
<evidence type="ECO:0000256" key="6">
    <source>
        <dbReference type="ARBA" id="ARBA00023157"/>
    </source>
</evidence>
<organism evidence="8 9">
    <name type="scientific">Paralvinella palmiformis</name>
    <dbReference type="NCBI Taxonomy" id="53620"/>
    <lineage>
        <taxon>Eukaryota</taxon>
        <taxon>Metazoa</taxon>
        <taxon>Spiralia</taxon>
        <taxon>Lophotrochozoa</taxon>
        <taxon>Annelida</taxon>
        <taxon>Polychaeta</taxon>
        <taxon>Sedentaria</taxon>
        <taxon>Canalipalpata</taxon>
        <taxon>Terebellida</taxon>
        <taxon>Terebelliformia</taxon>
        <taxon>Alvinellidae</taxon>
        <taxon>Paralvinella</taxon>
    </lineage>
</organism>
<evidence type="ECO:0000313" key="8">
    <source>
        <dbReference type="EMBL" id="KAK2155599.1"/>
    </source>
</evidence>
<evidence type="ECO:0000259" key="7">
    <source>
        <dbReference type="PROSITE" id="PS50240"/>
    </source>
</evidence>
<keyword evidence="5" id="KW-0720">Serine protease</keyword>
<protein>
    <recommendedName>
        <fullName evidence="7">Peptidase S1 domain-containing protein</fullName>
    </recommendedName>
</protein>
<dbReference type="PROSITE" id="PS50240">
    <property type="entry name" value="TRYPSIN_DOM"/>
    <property type="match status" value="1"/>
</dbReference>
<comment type="subcellular location">
    <subcellularLocation>
        <location evidence="1">Secreted</location>
    </subcellularLocation>
</comment>
<dbReference type="InterPro" id="IPR009003">
    <property type="entry name" value="Peptidase_S1_PA"/>
</dbReference>
<keyword evidence="4" id="KW-0378">Hydrolase</keyword>
<accession>A0AAD9JLV1</accession>
<keyword evidence="2" id="KW-0964">Secreted</keyword>
<evidence type="ECO:0000256" key="2">
    <source>
        <dbReference type="ARBA" id="ARBA00022525"/>
    </source>
</evidence>
<dbReference type="SMART" id="SM00020">
    <property type="entry name" value="Tryp_SPc"/>
    <property type="match status" value="1"/>
</dbReference>
<name>A0AAD9JLV1_9ANNE</name>
<evidence type="ECO:0000256" key="3">
    <source>
        <dbReference type="ARBA" id="ARBA00022670"/>
    </source>
</evidence>
<sequence length="225" mass="24645">DRSVVNHLLYIAVMADANQCGLSKYEDAGEGCPIGNPCTNIVGGIPARENEFPYQIIYNVSNVVVHPNFTSSALLADIALVELDKTVQINDNIRPICPPDPDDAYVGTHAEISGWGHLEADGEFPDELHYTTVVTTTNDYCRSEYPHETITDDMICASDTGDHEERDHCQADTGGPMATKVNGQYQVIGLMSWGYSCAIGFPGVYHRIGYYADWITSVIVPAEIK</sequence>
<dbReference type="PANTHER" id="PTHR24264">
    <property type="entry name" value="TRYPSIN-RELATED"/>
    <property type="match status" value="1"/>
</dbReference>
<dbReference type="InterPro" id="IPR050127">
    <property type="entry name" value="Serine_Proteases_S1"/>
</dbReference>
<comment type="caution">
    <text evidence="8">The sequence shown here is derived from an EMBL/GenBank/DDBJ whole genome shotgun (WGS) entry which is preliminary data.</text>
</comment>
<evidence type="ECO:0000313" key="9">
    <source>
        <dbReference type="Proteomes" id="UP001208570"/>
    </source>
</evidence>
<dbReference type="AlphaFoldDB" id="A0AAD9JLV1"/>
<dbReference type="Pfam" id="PF00089">
    <property type="entry name" value="Trypsin"/>
    <property type="match status" value="1"/>
</dbReference>
<proteinExistence type="predicted"/>
<dbReference type="FunFam" id="2.40.10.10:FF:000036">
    <property type="entry name" value="Trypsin beta"/>
    <property type="match status" value="1"/>
</dbReference>
<dbReference type="PANTHER" id="PTHR24264:SF65">
    <property type="entry name" value="SRCR DOMAIN-CONTAINING PROTEIN"/>
    <property type="match status" value="1"/>
</dbReference>
<dbReference type="GO" id="GO:0005615">
    <property type="term" value="C:extracellular space"/>
    <property type="evidence" value="ECO:0007669"/>
    <property type="project" value="TreeGrafter"/>
</dbReference>
<dbReference type="SUPFAM" id="SSF50494">
    <property type="entry name" value="Trypsin-like serine proteases"/>
    <property type="match status" value="1"/>
</dbReference>
<evidence type="ECO:0000256" key="1">
    <source>
        <dbReference type="ARBA" id="ARBA00004613"/>
    </source>
</evidence>
<feature type="domain" description="Peptidase S1" evidence="7">
    <location>
        <begin position="38"/>
        <end position="220"/>
    </location>
</feature>
<keyword evidence="3" id="KW-0645">Protease</keyword>
<dbReference type="Gene3D" id="2.40.10.10">
    <property type="entry name" value="Trypsin-like serine proteases"/>
    <property type="match status" value="2"/>
</dbReference>
<dbReference type="GO" id="GO:0006508">
    <property type="term" value="P:proteolysis"/>
    <property type="evidence" value="ECO:0007669"/>
    <property type="project" value="UniProtKB-KW"/>
</dbReference>
<feature type="non-terminal residue" evidence="8">
    <location>
        <position position="225"/>
    </location>
</feature>
<dbReference type="InterPro" id="IPR043504">
    <property type="entry name" value="Peptidase_S1_PA_chymotrypsin"/>
</dbReference>
<dbReference type="Proteomes" id="UP001208570">
    <property type="component" value="Unassembled WGS sequence"/>
</dbReference>
<dbReference type="EMBL" id="JAODUP010000236">
    <property type="protein sequence ID" value="KAK2155599.1"/>
    <property type="molecule type" value="Genomic_DNA"/>
</dbReference>
<reference evidence="8" key="1">
    <citation type="journal article" date="2023" name="Mol. Biol. Evol.">
        <title>Third-Generation Sequencing Reveals the Adaptive Role of the Epigenome in Three Deep-Sea Polychaetes.</title>
        <authorList>
            <person name="Perez M."/>
            <person name="Aroh O."/>
            <person name="Sun Y."/>
            <person name="Lan Y."/>
            <person name="Juniper S.K."/>
            <person name="Young C.R."/>
            <person name="Angers B."/>
            <person name="Qian P.Y."/>
        </authorList>
    </citation>
    <scope>NUCLEOTIDE SEQUENCE</scope>
    <source>
        <strain evidence="8">P08H-3</strain>
    </source>
</reference>
<dbReference type="CDD" id="cd00190">
    <property type="entry name" value="Tryp_SPc"/>
    <property type="match status" value="1"/>
</dbReference>
<keyword evidence="6" id="KW-1015">Disulfide bond</keyword>
<gene>
    <name evidence="8" type="ORF">LSH36_236g04074</name>
</gene>
<dbReference type="InterPro" id="IPR001254">
    <property type="entry name" value="Trypsin_dom"/>
</dbReference>
<evidence type="ECO:0000256" key="5">
    <source>
        <dbReference type="ARBA" id="ARBA00022825"/>
    </source>
</evidence>
<keyword evidence="9" id="KW-1185">Reference proteome</keyword>
<evidence type="ECO:0000256" key="4">
    <source>
        <dbReference type="ARBA" id="ARBA00022801"/>
    </source>
</evidence>